<accession>A0A4S4LWW5</accession>
<feature type="compositionally biased region" description="Polar residues" evidence="1">
    <location>
        <begin position="24"/>
        <end position="45"/>
    </location>
</feature>
<gene>
    <name evidence="2" type="ORF">EW146_g3672</name>
</gene>
<proteinExistence type="predicted"/>
<feature type="compositionally biased region" description="Polar residues" evidence="1">
    <location>
        <begin position="149"/>
        <end position="158"/>
    </location>
</feature>
<evidence type="ECO:0000256" key="1">
    <source>
        <dbReference type="SAM" id="MobiDB-lite"/>
    </source>
</evidence>
<comment type="caution">
    <text evidence="2">The sequence shown here is derived from an EMBL/GenBank/DDBJ whole genome shotgun (WGS) entry which is preliminary data.</text>
</comment>
<evidence type="ECO:0000313" key="2">
    <source>
        <dbReference type="EMBL" id="THH17069.1"/>
    </source>
</evidence>
<feature type="compositionally biased region" description="Basic and acidic residues" evidence="1">
    <location>
        <begin position="159"/>
        <end position="171"/>
    </location>
</feature>
<feature type="compositionally biased region" description="Polar residues" evidence="1">
    <location>
        <begin position="52"/>
        <end position="69"/>
    </location>
</feature>
<dbReference type="Proteomes" id="UP000310158">
    <property type="component" value="Unassembled WGS sequence"/>
</dbReference>
<protein>
    <submittedName>
        <fullName evidence="2">Uncharacterized protein</fullName>
    </submittedName>
</protein>
<name>A0A4S4LWW5_9AGAM</name>
<organism evidence="2 3">
    <name type="scientific">Bondarzewia mesenterica</name>
    <dbReference type="NCBI Taxonomy" id="1095465"/>
    <lineage>
        <taxon>Eukaryota</taxon>
        <taxon>Fungi</taxon>
        <taxon>Dikarya</taxon>
        <taxon>Basidiomycota</taxon>
        <taxon>Agaricomycotina</taxon>
        <taxon>Agaricomycetes</taxon>
        <taxon>Russulales</taxon>
        <taxon>Bondarzewiaceae</taxon>
        <taxon>Bondarzewia</taxon>
    </lineage>
</organism>
<dbReference type="OrthoDB" id="3261714at2759"/>
<feature type="region of interest" description="Disordered" evidence="1">
    <location>
        <begin position="148"/>
        <end position="178"/>
    </location>
</feature>
<feature type="compositionally biased region" description="Basic residues" evidence="1">
    <location>
        <begin position="221"/>
        <end position="230"/>
    </location>
</feature>
<reference evidence="2 3" key="1">
    <citation type="submission" date="2019-02" db="EMBL/GenBank/DDBJ databases">
        <title>Genome sequencing of the rare red list fungi Bondarzewia mesenterica.</title>
        <authorList>
            <person name="Buettner E."/>
            <person name="Kellner H."/>
        </authorList>
    </citation>
    <scope>NUCLEOTIDE SEQUENCE [LARGE SCALE GENOMIC DNA]</scope>
    <source>
        <strain evidence="2 3">DSM 108281</strain>
    </source>
</reference>
<feature type="region of interest" description="Disordered" evidence="1">
    <location>
        <begin position="206"/>
        <end position="286"/>
    </location>
</feature>
<dbReference type="EMBL" id="SGPL01000127">
    <property type="protein sequence ID" value="THH17069.1"/>
    <property type="molecule type" value="Genomic_DNA"/>
</dbReference>
<evidence type="ECO:0000313" key="3">
    <source>
        <dbReference type="Proteomes" id="UP000310158"/>
    </source>
</evidence>
<feature type="compositionally biased region" description="Polar residues" evidence="1">
    <location>
        <begin position="257"/>
        <end position="276"/>
    </location>
</feature>
<dbReference type="AlphaFoldDB" id="A0A4S4LWW5"/>
<feature type="region of interest" description="Disordered" evidence="1">
    <location>
        <begin position="1"/>
        <end position="104"/>
    </location>
</feature>
<keyword evidence="3" id="KW-1185">Reference proteome</keyword>
<sequence>MSARAPFLPSRPASRAAQHLAASISGQAKISTGKDSAGNDPQASRTGRDDVASNTANSPVLSRTLNTSGFRKGRQDSSAAARPPSRNMHSFEEKASRGRSPTHWPEIGIRIHAPRPTSPLFANNSLLSSNIGFKAPALPMSAVPFSRSFGGQNDTHISTADDRLPPKEREGSVSPFRPNALLSSRIRRSGTSLESIQEVLEDADPDVSTLRGHSGETPTHALKRVSKKRAVTIEEGYGAESGGHTKRFKPDVHDSAGLSTSLRARGSSVANAQTSHVTHDHDQQQELTKPVSFFGNQAALASGLVTAPSGAPQASQGLSVQPLSVFADMFSVDLSEADLERYVEKYEHARQRWIGASLEEYAAGEGEIMTKIENLILFLKVKDHIDFAHPGIGLNLLLLAVRTKRSCFDEINKKLADQHAVADERARALRTARESYVRSSGDVVGGLGLDLSASGSSLGQ</sequence>